<proteinExistence type="predicted"/>
<organism evidence="2 3">
    <name type="scientific">Malus domestica</name>
    <name type="common">Apple</name>
    <name type="synonym">Pyrus malus</name>
    <dbReference type="NCBI Taxonomy" id="3750"/>
    <lineage>
        <taxon>Eukaryota</taxon>
        <taxon>Viridiplantae</taxon>
        <taxon>Streptophyta</taxon>
        <taxon>Embryophyta</taxon>
        <taxon>Tracheophyta</taxon>
        <taxon>Spermatophyta</taxon>
        <taxon>Magnoliopsida</taxon>
        <taxon>eudicotyledons</taxon>
        <taxon>Gunneridae</taxon>
        <taxon>Pentapetalae</taxon>
        <taxon>rosids</taxon>
        <taxon>fabids</taxon>
        <taxon>Rosales</taxon>
        <taxon>Rosaceae</taxon>
        <taxon>Amygdaloideae</taxon>
        <taxon>Maleae</taxon>
        <taxon>Malus</taxon>
    </lineage>
</organism>
<reference evidence="2 3" key="1">
    <citation type="submission" date="2018-10" db="EMBL/GenBank/DDBJ databases">
        <title>A high-quality apple genome assembly.</title>
        <authorList>
            <person name="Hu J."/>
        </authorList>
    </citation>
    <scope>NUCLEOTIDE SEQUENCE [LARGE SCALE GENOMIC DNA]</scope>
    <source>
        <strain evidence="3">cv. HFTH1</strain>
        <tissue evidence="2">Young leaf</tissue>
    </source>
</reference>
<evidence type="ECO:0000256" key="1">
    <source>
        <dbReference type="SAM" id="MobiDB-lite"/>
    </source>
</evidence>
<keyword evidence="3" id="KW-1185">Reference proteome</keyword>
<comment type="caution">
    <text evidence="2">The sequence shown here is derived from an EMBL/GenBank/DDBJ whole genome shotgun (WGS) entry which is preliminary data.</text>
</comment>
<protein>
    <submittedName>
        <fullName evidence="2">Uncharacterized protein</fullName>
    </submittedName>
</protein>
<feature type="region of interest" description="Disordered" evidence="1">
    <location>
        <begin position="1"/>
        <end position="23"/>
    </location>
</feature>
<gene>
    <name evidence="2" type="ORF">DVH24_002232</name>
</gene>
<dbReference type="AlphaFoldDB" id="A0A498I954"/>
<sequence>MGKNKTRPRRNDEESTGGNGNGNEDKDCLLSHFSCPPVPSCFVWSWLSHTRIVCPSLLVPSSCPPVLCGYG</sequence>
<evidence type="ECO:0000313" key="2">
    <source>
        <dbReference type="EMBL" id="RXH78714.1"/>
    </source>
</evidence>
<dbReference type="Proteomes" id="UP000290289">
    <property type="component" value="Chromosome 13"/>
</dbReference>
<name>A0A498I954_MALDO</name>
<accession>A0A498I954</accession>
<evidence type="ECO:0000313" key="3">
    <source>
        <dbReference type="Proteomes" id="UP000290289"/>
    </source>
</evidence>
<dbReference type="EMBL" id="RDQH01000339">
    <property type="protein sequence ID" value="RXH78714.1"/>
    <property type="molecule type" value="Genomic_DNA"/>
</dbReference>